<evidence type="ECO:0000256" key="4">
    <source>
        <dbReference type="ARBA" id="ARBA00022525"/>
    </source>
</evidence>
<dbReference type="Gene3D" id="1.20.1050.10">
    <property type="match status" value="1"/>
</dbReference>
<dbReference type="Pfam" id="PF25107">
    <property type="entry name" value="VWA7_N"/>
    <property type="match status" value="1"/>
</dbReference>
<dbReference type="InterPro" id="IPR009008">
    <property type="entry name" value="Val/Leu/Ile-tRNA-synth_edit"/>
</dbReference>
<dbReference type="HAMAP" id="MF_02004">
    <property type="entry name" value="Val_tRNA_synth_type1"/>
    <property type="match status" value="1"/>
</dbReference>
<evidence type="ECO:0000313" key="17">
    <source>
        <dbReference type="EMBL" id="KAJ8792071.1"/>
    </source>
</evidence>
<evidence type="ECO:0000259" key="16">
    <source>
        <dbReference type="PROSITE" id="PS50405"/>
    </source>
</evidence>
<dbReference type="InterPro" id="IPR036282">
    <property type="entry name" value="Glutathione-S-Trfase_C_sf"/>
</dbReference>
<dbReference type="InterPro" id="IPR033705">
    <property type="entry name" value="Anticodon_Ia_Val"/>
</dbReference>
<dbReference type="SUPFAM" id="SSF50677">
    <property type="entry name" value="ValRS/IleRS/LeuRS editing domain"/>
    <property type="match status" value="1"/>
</dbReference>
<organism evidence="17 18">
    <name type="scientific">Eschrichtius robustus</name>
    <name type="common">California gray whale</name>
    <name type="synonym">Eschrichtius gibbosus</name>
    <dbReference type="NCBI Taxonomy" id="9764"/>
    <lineage>
        <taxon>Eukaryota</taxon>
        <taxon>Metazoa</taxon>
        <taxon>Chordata</taxon>
        <taxon>Craniata</taxon>
        <taxon>Vertebrata</taxon>
        <taxon>Euteleostomi</taxon>
        <taxon>Mammalia</taxon>
        <taxon>Eutheria</taxon>
        <taxon>Laurasiatheria</taxon>
        <taxon>Artiodactyla</taxon>
        <taxon>Whippomorpha</taxon>
        <taxon>Cetacea</taxon>
        <taxon>Mysticeti</taxon>
        <taxon>Eschrichtiidae</taxon>
        <taxon>Eschrichtius</taxon>
    </lineage>
</organism>
<dbReference type="Proteomes" id="UP001159641">
    <property type="component" value="Unassembled WGS sequence"/>
</dbReference>
<dbReference type="CDD" id="cd07962">
    <property type="entry name" value="Anticodon_Ia_Val"/>
    <property type="match status" value="1"/>
</dbReference>
<evidence type="ECO:0000256" key="9">
    <source>
        <dbReference type="ARBA" id="ARBA00022917"/>
    </source>
</evidence>
<dbReference type="InterPro" id="IPR010987">
    <property type="entry name" value="Glutathione-S-Trfase_C-like"/>
</dbReference>
<dbReference type="SUPFAM" id="SSF47616">
    <property type="entry name" value="GST C-terminal domain-like"/>
    <property type="match status" value="1"/>
</dbReference>
<dbReference type="PROSITE" id="PS50405">
    <property type="entry name" value="GST_CTER"/>
    <property type="match status" value="1"/>
</dbReference>
<dbReference type="InterPro" id="IPR009080">
    <property type="entry name" value="tRNAsynth_Ia_anticodon-bd"/>
</dbReference>
<evidence type="ECO:0000256" key="3">
    <source>
        <dbReference type="ARBA" id="ARBA00013169"/>
    </source>
</evidence>
<dbReference type="PANTHER" id="PTHR11946">
    <property type="entry name" value="VALYL-TRNA SYNTHETASES"/>
    <property type="match status" value="1"/>
</dbReference>
<dbReference type="InterPro" id="IPR056861">
    <property type="entry name" value="HMCN1-like_VWA"/>
</dbReference>
<comment type="subcellular location">
    <subcellularLocation>
        <location evidence="1">Secreted</location>
    </subcellularLocation>
</comment>
<sequence>MRTREDLDTRILRQIDPRFFHLVRTSCITMSVLYVSPHPDAFPSLRALIAARYGEAGEGPGWGGAHPRICLQPPPTSRTPFPPPRLPALEQGPGGLWVWGATAVAQLLWPAGLGGPGGSRAAVLVQQWVSYADTELIPAACGAALPALGLRSSGQDPQAALAALGRALGPLEEWLRLHTYLAGEAPTLGDLAAVTALLLPFRYVLDPSARRIWGNVTRWFITCVQQPEFRAVLGEVVLYSGARPLSQQPGSEVPAPPKTAAQLKKEAKKREKLEKFQQKQKVQQQQPPPGEQKKPKPEKREKRDPGVITYDLPTPPGEKKDVSGTMPDSYSPQYVEAAWYPWWEQQGFFKPEYGRSSVSAPNPRGIFMMCIPPPNVTGSLHLGHALTNAIQDSLTRWHRMRGETTLWNPGCDHAGIATQVVVEKKLWREQGLSRHQLGREAFLREVWKWKEEKGDRIYHQLKKLGSSLDWNRACFTMDPKLSAAVTEAFVQLHEEGVIYRSTRLVNWSCTLNSAISDIEVDKKELTGRTLLSVPGYKEKVEFGVLISFAYKVQGSDSDEEVLVATTRIETMLGDVAVAVHPKDPRYQHLKGKSVMHPFVSRSLPIVFDDFVDMEFGTGAVKITPAHDQNDYEVGQRHGLEAISIMDAQGALVNVPPPFLGLPRFEARKAVLAALKEQGLFRGIEDNPMVVPLCNRSKDVVEPLLRPQWYVRCGEMAQAASAAVTRGDLCILPEAHQRTWHAWMDNIRDWCISRQLWWGHRIPAYFVTVSDPAVPPGEDPDGRYWVSGRTKAEALEKAAKEFGVSPDKISLQQGKAGPWDEDVLDTWFSSGLFPFSILGWPNQSEDLSVFYPGTLLETGHDILFFWVARMVMLGLKLTGRLPFREVYLHAIVRDAHGRKMSKSLGNVIDPLDVIHGVSLQGLHDQLLNSNLDPSEVEKAKEGQKADFPAGIPECGTDALRFGLCAYTSQGRDINLDVNRILGYRHFCNKLWNATKFALRGLGKDFVPSPTSEPGGRESLVDRWIRSRLTEAVKLSNQGFQAYDFPAVTTAQYSFWLYELCDVYLECLKPVLNGGDQVAAECARQTLYTCLDVGLRLLSPFMPFVTEELFQRLPRRTPRAPPSLCVTSYPEPSECSWKDPEAEAAFELALSITRAVRSLRADYNLTRIRPDCFLEVADEATGALASAVSGCVQTLASAGIVAVLALGASAPQGCAVALASDRCSVHLQLQGLVDPARELGKLQAKHDEAQRQAQRLRERRAASGYTVKVPLKVQEADEAKVHVSAMLPTDEPLSHLGPSLLLLLQLQLLLPPASAFFPNIWSLLAAPGSITHQDLTEEAALNVTLQLFLEQPPPGRPPLRLEDFLGHTLLADNLFAAYFGPGSPSRRFRAALGEVSRANAAQDFLPTSRNDPDLHFDAERLGQGRTRLVGALGETVVAARALDHTLARQRLGAALHALQDFYSHSNWVELGKQQPHPHLLWPRQGLQNLAQVGDPTCSDCEELSCPGNLLGFTLLTSGYFGTHPSKPPGKCSHGGHFDQSSSQPPRGGINKDSTSPGFSPHHMLHLQAAKLALLASIQAFSLLRSRLGDRGFSRLLDITPASSLSFVLDTTGSMGEEINAAKIQARHIVEQRRGGPMEPTHYVLVPFHDPGFGPVFTTSDPDSFWQQLNEIHALGGGDEPEMCLSALELALLHTPPLSDIFVFTDASPKDAFLTNRVESLTQERRCRVTFLVTEDPSRVQGRPRREVLSPLRFEPYEAVALASGGEVIFTKDQYIRDVAAIVGDSIADLVTLPLEPPVVVPERPLVFSVDGLLQRVTVRIHGEVSSFWIRNPAGVSQGQEEGEGPLGRTRRFGQFWMVSMNDPLQTGTWEIQVTAKGTSRVRVQAQTSLDFLFHFGIPREDGPHPGLYPLTQPVAGLQTQLLVEVTGLGSRGNPGDPLPHFSHVVLRGVPHGAELGRVPLEPMGPRERGLLAASLPPTLLSTAGPFSLELIGQDGVGQGLHRAAPQPCAVVPVLLEVRCQRKVRLRLERTGPAAPPLTGPPPQLSGPPGFLAPGTKAPLSLRIASFSGPQDLDLRTYVNPSFALTSNLSRVRLEQNESAWGCLWLKVPDTAASDSVVMVTVTATDREASTVPPTHAFLRLLVLGPAPQDQLPAPVHSTDPVLTTTSPAFHLSTLVTPGRAGGGLVSNPWWGTVGAVLLLLGLASW</sequence>
<dbReference type="InterPro" id="IPR004046">
    <property type="entry name" value="GST_C"/>
</dbReference>
<dbReference type="GO" id="GO:0005576">
    <property type="term" value="C:extracellular region"/>
    <property type="evidence" value="ECO:0007669"/>
    <property type="project" value="UniProtKB-SubCell"/>
</dbReference>
<dbReference type="GO" id="GO:0005524">
    <property type="term" value="F:ATP binding"/>
    <property type="evidence" value="ECO:0007669"/>
    <property type="project" value="UniProtKB-KW"/>
</dbReference>
<evidence type="ECO:0000256" key="12">
    <source>
        <dbReference type="ARBA" id="ARBA00024407"/>
    </source>
</evidence>
<evidence type="ECO:0000256" key="10">
    <source>
        <dbReference type="ARBA" id="ARBA00023146"/>
    </source>
</evidence>
<dbReference type="GO" id="GO:0002161">
    <property type="term" value="F:aminoacyl-tRNA deacylase activity"/>
    <property type="evidence" value="ECO:0007669"/>
    <property type="project" value="InterPro"/>
</dbReference>
<evidence type="ECO:0000313" key="18">
    <source>
        <dbReference type="Proteomes" id="UP001159641"/>
    </source>
</evidence>
<dbReference type="InterPro" id="IPR013155">
    <property type="entry name" value="M/V/L/I-tRNA-synth_anticd-bd"/>
</dbReference>
<evidence type="ECO:0000256" key="15">
    <source>
        <dbReference type="SAM" id="MobiDB-lite"/>
    </source>
</evidence>
<name>A0AB34HGX9_ESCRO</name>
<protein>
    <recommendedName>
        <fullName evidence="12">Valine--tRNA ligase</fullName>
        <ecNumber evidence="3">6.1.1.9</ecNumber>
    </recommendedName>
    <alternativeName>
        <fullName evidence="13">Valyl-tRNA synthetase</fullName>
    </alternativeName>
</protein>
<gene>
    <name evidence="17" type="ORF">J1605_020130</name>
</gene>
<dbReference type="Gene3D" id="1.10.730.10">
    <property type="entry name" value="Isoleucyl-tRNA Synthetase, Domain 1"/>
    <property type="match status" value="1"/>
</dbReference>
<dbReference type="SUPFAM" id="SSF53300">
    <property type="entry name" value="vWA-like"/>
    <property type="match status" value="1"/>
</dbReference>
<dbReference type="Gene3D" id="3.90.740.10">
    <property type="entry name" value="Valyl/Leucyl/Isoleucyl-tRNA synthetase, editing domain"/>
    <property type="match status" value="1"/>
</dbReference>
<evidence type="ECO:0000256" key="11">
    <source>
        <dbReference type="ARBA" id="ARBA00023180"/>
    </source>
</evidence>
<dbReference type="GO" id="GO:0005829">
    <property type="term" value="C:cytosol"/>
    <property type="evidence" value="ECO:0007669"/>
    <property type="project" value="TreeGrafter"/>
</dbReference>
<feature type="compositionally biased region" description="Basic and acidic residues" evidence="15">
    <location>
        <begin position="291"/>
        <end position="305"/>
    </location>
</feature>
<feature type="region of interest" description="Disordered" evidence="15">
    <location>
        <begin position="245"/>
        <end position="326"/>
    </location>
</feature>
<dbReference type="FunFam" id="1.10.730.10:FF:000015">
    <property type="entry name" value="Valine--tRNA ligase"/>
    <property type="match status" value="1"/>
</dbReference>
<dbReference type="SUPFAM" id="SSF52374">
    <property type="entry name" value="Nucleotidylyl transferase"/>
    <property type="match status" value="1"/>
</dbReference>
<evidence type="ECO:0000256" key="13">
    <source>
        <dbReference type="ARBA" id="ARBA00029936"/>
    </source>
</evidence>
<comment type="catalytic activity">
    <reaction evidence="14">
        <text>tRNA(Val) + L-valine + ATP = L-valyl-tRNA(Val) + AMP + diphosphate</text>
        <dbReference type="Rhea" id="RHEA:10704"/>
        <dbReference type="Rhea" id="RHEA-COMP:9672"/>
        <dbReference type="Rhea" id="RHEA-COMP:9708"/>
        <dbReference type="ChEBI" id="CHEBI:30616"/>
        <dbReference type="ChEBI" id="CHEBI:33019"/>
        <dbReference type="ChEBI" id="CHEBI:57762"/>
        <dbReference type="ChEBI" id="CHEBI:78442"/>
        <dbReference type="ChEBI" id="CHEBI:78537"/>
        <dbReference type="ChEBI" id="CHEBI:456215"/>
        <dbReference type="EC" id="6.1.1.9"/>
    </reaction>
    <physiologicalReaction direction="left-to-right" evidence="14">
        <dbReference type="Rhea" id="RHEA:10705"/>
    </physiologicalReaction>
</comment>
<feature type="region of interest" description="Disordered" evidence="15">
    <location>
        <begin position="1523"/>
        <end position="1558"/>
    </location>
</feature>
<dbReference type="Pfam" id="PF00133">
    <property type="entry name" value="tRNA-synt_1"/>
    <property type="match status" value="1"/>
</dbReference>
<dbReference type="InterPro" id="IPR057615">
    <property type="entry name" value="Ig_VWA7"/>
</dbReference>
<dbReference type="InterPro" id="IPR056475">
    <property type="entry name" value="GBD_Hemicentin/VWA7"/>
</dbReference>
<dbReference type="PROSITE" id="PS00178">
    <property type="entry name" value="AA_TRNA_LIGASE_I"/>
    <property type="match status" value="1"/>
</dbReference>
<dbReference type="FunFam" id="1.10.287.380:FF:000002">
    <property type="entry name" value="Valine--tRNA ligase"/>
    <property type="match status" value="1"/>
</dbReference>
<dbReference type="Pfam" id="PF23610">
    <property type="entry name" value="VWA7_4"/>
    <property type="match status" value="1"/>
</dbReference>
<dbReference type="InterPro" id="IPR057613">
    <property type="entry name" value="VWA7_4"/>
</dbReference>
<evidence type="ECO:0000256" key="7">
    <source>
        <dbReference type="ARBA" id="ARBA00022741"/>
    </source>
</evidence>
<dbReference type="InterPro" id="IPR014729">
    <property type="entry name" value="Rossmann-like_a/b/a_fold"/>
</dbReference>
<comment type="caution">
    <text evidence="17">The sequence shown here is derived from an EMBL/GenBank/DDBJ whole genome shotgun (WGS) entry which is preliminary data.</text>
</comment>
<dbReference type="FunFam" id="1.20.1050.10:FF:000006">
    <property type="entry name" value="Elongation factor 1 gamma"/>
    <property type="match status" value="1"/>
</dbReference>
<dbReference type="EMBL" id="JAIQCJ010001151">
    <property type="protein sequence ID" value="KAJ8792071.1"/>
    <property type="molecule type" value="Genomic_DNA"/>
</dbReference>
<dbReference type="Pfam" id="PF23560">
    <property type="entry name" value="GBD_Hemicentin"/>
    <property type="match status" value="1"/>
</dbReference>
<keyword evidence="18" id="KW-1185">Reference proteome</keyword>
<dbReference type="GO" id="GO:0004832">
    <property type="term" value="F:valine-tRNA ligase activity"/>
    <property type="evidence" value="ECO:0007669"/>
    <property type="project" value="UniProtKB-EC"/>
</dbReference>
<dbReference type="CDD" id="cd00817">
    <property type="entry name" value="ValRS_core"/>
    <property type="match status" value="1"/>
</dbReference>
<keyword evidence="7" id="KW-0547">Nucleotide-binding</keyword>
<feature type="domain" description="GST C-terminal" evidence="16">
    <location>
        <begin position="118"/>
        <end position="253"/>
    </location>
</feature>
<dbReference type="InterPro" id="IPR002303">
    <property type="entry name" value="Valyl-tRNA_ligase"/>
</dbReference>
<keyword evidence="6" id="KW-0732">Signal</keyword>
<dbReference type="NCBIfam" id="NF004349">
    <property type="entry name" value="PRK05729.1"/>
    <property type="match status" value="1"/>
</dbReference>
<dbReference type="PRINTS" id="PR00986">
    <property type="entry name" value="TRNASYNTHVAL"/>
</dbReference>
<dbReference type="FunFam" id="3.90.740.10:FF:000005">
    <property type="entry name" value="Valine--tRNA ligase, mitochondrial"/>
    <property type="match status" value="1"/>
</dbReference>
<dbReference type="GO" id="GO:0006438">
    <property type="term" value="P:valyl-tRNA aminoacylation"/>
    <property type="evidence" value="ECO:0007669"/>
    <property type="project" value="InterPro"/>
</dbReference>
<evidence type="ECO:0000256" key="1">
    <source>
        <dbReference type="ARBA" id="ARBA00004613"/>
    </source>
</evidence>
<dbReference type="Gene3D" id="3.40.50.410">
    <property type="entry name" value="von Willebrand factor, type A domain"/>
    <property type="match status" value="1"/>
</dbReference>
<dbReference type="PANTHER" id="PTHR11946:SF109">
    <property type="entry name" value="VALINE--TRNA LIGASE"/>
    <property type="match status" value="1"/>
</dbReference>
<dbReference type="InterPro" id="IPR036465">
    <property type="entry name" value="vWFA_dom_sf"/>
</dbReference>
<keyword evidence="11" id="KW-0325">Glycoprotein</keyword>
<dbReference type="FunFam" id="3.40.50.620:FF:000066">
    <property type="entry name" value="valine--tRNA ligase, mitochondrial"/>
    <property type="match status" value="1"/>
</dbReference>
<dbReference type="InterPro" id="IPR002300">
    <property type="entry name" value="aa-tRNA-synth_Ia"/>
</dbReference>
<comment type="similarity">
    <text evidence="2">Belongs to the class-I aminoacyl-tRNA synthetase family.</text>
</comment>
<reference evidence="17 18" key="1">
    <citation type="submission" date="2022-11" db="EMBL/GenBank/DDBJ databases">
        <title>Whole genome sequence of Eschrichtius robustus ER-17-0199.</title>
        <authorList>
            <person name="Bruniche-Olsen A."/>
            <person name="Black A.N."/>
            <person name="Fields C.J."/>
            <person name="Walden K."/>
            <person name="Dewoody J.A."/>
        </authorList>
    </citation>
    <scope>NUCLEOTIDE SEQUENCE [LARGE SCALE GENOMIC DNA]</scope>
    <source>
        <strain evidence="17">ER-17-0199</strain>
        <tissue evidence="17">Blubber</tissue>
    </source>
</reference>
<evidence type="ECO:0000256" key="8">
    <source>
        <dbReference type="ARBA" id="ARBA00022840"/>
    </source>
</evidence>
<dbReference type="Pfam" id="PF23619">
    <property type="entry name" value="Ig_VWA7"/>
    <property type="match status" value="1"/>
</dbReference>
<dbReference type="FunFam" id="3.40.50.620:FF:000119">
    <property type="entry name" value="Putative valine--tRNA ligase-like"/>
    <property type="match status" value="1"/>
</dbReference>
<dbReference type="SUPFAM" id="SSF47323">
    <property type="entry name" value="Anticodon-binding domain of a subclass of class I aminoacyl-tRNA synthetases"/>
    <property type="match status" value="1"/>
</dbReference>
<dbReference type="NCBIfam" id="TIGR00422">
    <property type="entry name" value="valS"/>
    <property type="match status" value="1"/>
</dbReference>
<evidence type="ECO:0000256" key="5">
    <source>
        <dbReference type="ARBA" id="ARBA00022598"/>
    </source>
</evidence>
<proteinExistence type="inferred from homology"/>
<dbReference type="Pfam" id="PF00043">
    <property type="entry name" value="GST_C"/>
    <property type="match status" value="1"/>
</dbReference>
<dbReference type="Gene3D" id="3.40.50.620">
    <property type="entry name" value="HUPs"/>
    <property type="match status" value="2"/>
</dbReference>
<feature type="compositionally biased region" description="Basic and acidic residues" evidence="15">
    <location>
        <begin position="263"/>
        <end position="277"/>
    </location>
</feature>
<accession>A0AB34HGX9</accession>
<keyword evidence="10" id="KW-0030">Aminoacyl-tRNA synthetase</keyword>
<dbReference type="InterPro" id="IPR056862">
    <property type="entry name" value="VWA7_N"/>
</dbReference>
<dbReference type="EC" id="6.1.1.9" evidence="3"/>
<dbReference type="Pfam" id="PF25106">
    <property type="entry name" value="VWA_4"/>
    <property type="match status" value="1"/>
</dbReference>
<keyword evidence="5" id="KW-0436">Ligase</keyword>
<dbReference type="Pfam" id="PF08264">
    <property type="entry name" value="Anticodon_1"/>
    <property type="match status" value="1"/>
</dbReference>
<evidence type="ECO:0000256" key="6">
    <source>
        <dbReference type="ARBA" id="ARBA00022729"/>
    </source>
</evidence>
<keyword evidence="9" id="KW-0648">Protein biosynthesis</keyword>
<keyword evidence="4" id="KW-0964">Secreted</keyword>
<evidence type="ECO:0000256" key="14">
    <source>
        <dbReference type="ARBA" id="ARBA00052812"/>
    </source>
</evidence>
<dbReference type="InterPro" id="IPR001412">
    <property type="entry name" value="aa-tRNA-synth_I_CS"/>
</dbReference>
<evidence type="ECO:0000256" key="2">
    <source>
        <dbReference type="ARBA" id="ARBA00005594"/>
    </source>
</evidence>
<keyword evidence="8" id="KW-0067">ATP-binding</keyword>